<dbReference type="OrthoDB" id="411076at2759"/>
<keyword evidence="2" id="KW-1185">Reference proteome</keyword>
<sequence length="200" mass="20920">MALGALPALEALALANVHVGDILLQSLAASKPTRSSLRALSLEGAHGATLQGVWHLVRAVGRAISGGGLDELQLTASADCPIDDHVLQKLVSAGIRFLTLEGAKISKAGICCCSGLQALRSKSCGELDLPAKPRLGPAAGRREGCRRPGAMGAKGVPATPGSGALPDVRVLGPDQQLCYWWNKGYRYDDLSWYGLEHFTA</sequence>
<dbReference type="SUPFAM" id="SSF52047">
    <property type="entry name" value="RNI-like"/>
    <property type="match status" value="1"/>
</dbReference>
<comment type="caution">
    <text evidence="1">The sequence shown here is derived from an EMBL/GenBank/DDBJ whole genome shotgun (WGS) entry which is preliminary data.</text>
</comment>
<dbReference type="EMBL" id="CAJNIZ010042662">
    <property type="protein sequence ID" value="CAE7631095.1"/>
    <property type="molecule type" value="Genomic_DNA"/>
</dbReference>
<name>A0A812VMJ2_SYMPI</name>
<dbReference type="AlphaFoldDB" id="A0A812VMJ2"/>
<gene>
    <name evidence="1" type="ORF">SPIL2461_LOCUS16557</name>
</gene>
<dbReference type="Gene3D" id="3.80.10.10">
    <property type="entry name" value="Ribonuclease Inhibitor"/>
    <property type="match status" value="1"/>
</dbReference>
<organism evidence="1 2">
    <name type="scientific">Symbiodinium pilosum</name>
    <name type="common">Dinoflagellate</name>
    <dbReference type="NCBI Taxonomy" id="2952"/>
    <lineage>
        <taxon>Eukaryota</taxon>
        <taxon>Sar</taxon>
        <taxon>Alveolata</taxon>
        <taxon>Dinophyceae</taxon>
        <taxon>Suessiales</taxon>
        <taxon>Symbiodiniaceae</taxon>
        <taxon>Symbiodinium</taxon>
    </lineage>
</organism>
<evidence type="ECO:0000313" key="2">
    <source>
        <dbReference type="Proteomes" id="UP000649617"/>
    </source>
</evidence>
<reference evidence="1" key="1">
    <citation type="submission" date="2021-02" db="EMBL/GenBank/DDBJ databases">
        <authorList>
            <person name="Dougan E. K."/>
            <person name="Rhodes N."/>
            <person name="Thang M."/>
            <person name="Chan C."/>
        </authorList>
    </citation>
    <scope>NUCLEOTIDE SEQUENCE</scope>
</reference>
<dbReference type="InterPro" id="IPR032675">
    <property type="entry name" value="LRR_dom_sf"/>
</dbReference>
<dbReference type="Proteomes" id="UP000649617">
    <property type="component" value="Unassembled WGS sequence"/>
</dbReference>
<accession>A0A812VMJ2</accession>
<evidence type="ECO:0000313" key="1">
    <source>
        <dbReference type="EMBL" id="CAE7631095.1"/>
    </source>
</evidence>
<proteinExistence type="predicted"/>
<protein>
    <submittedName>
        <fullName evidence="1">Uncharacterized protein</fullName>
    </submittedName>
</protein>